<organism evidence="3 4">
    <name type="scientific">Tanacetum coccineum</name>
    <dbReference type="NCBI Taxonomy" id="301880"/>
    <lineage>
        <taxon>Eukaryota</taxon>
        <taxon>Viridiplantae</taxon>
        <taxon>Streptophyta</taxon>
        <taxon>Embryophyta</taxon>
        <taxon>Tracheophyta</taxon>
        <taxon>Spermatophyta</taxon>
        <taxon>Magnoliopsida</taxon>
        <taxon>eudicotyledons</taxon>
        <taxon>Gunneridae</taxon>
        <taxon>Pentapetalae</taxon>
        <taxon>asterids</taxon>
        <taxon>campanulids</taxon>
        <taxon>Asterales</taxon>
        <taxon>Asteraceae</taxon>
        <taxon>Asteroideae</taxon>
        <taxon>Anthemideae</taxon>
        <taxon>Anthemidinae</taxon>
        <taxon>Tanacetum</taxon>
    </lineage>
</organism>
<dbReference type="SUPFAM" id="SSF56672">
    <property type="entry name" value="DNA/RNA polymerases"/>
    <property type="match status" value="1"/>
</dbReference>
<gene>
    <name evidence="3" type="ORF">Tco_0858706</name>
</gene>
<evidence type="ECO:0000313" key="3">
    <source>
        <dbReference type="EMBL" id="GJT11664.1"/>
    </source>
</evidence>
<feature type="domain" description="Reverse transcriptase Ty1/copia-type" evidence="2">
    <location>
        <begin position="281"/>
        <end position="387"/>
    </location>
</feature>
<dbReference type="PANTHER" id="PTHR11439:SF483">
    <property type="entry name" value="PEPTIDE SYNTHASE GLIP-LIKE, PUTATIVE (AFU_ORTHOLOGUE AFUA_3G12920)-RELATED"/>
    <property type="match status" value="1"/>
</dbReference>
<dbReference type="EMBL" id="BQNB010013087">
    <property type="protein sequence ID" value="GJT11664.1"/>
    <property type="molecule type" value="Genomic_DNA"/>
</dbReference>
<comment type="caution">
    <text evidence="3">The sequence shown here is derived from an EMBL/GenBank/DDBJ whole genome shotgun (WGS) entry which is preliminary data.</text>
</comment>
<protein>
    <submittedName>
        <fullName evidence="3">Retrovirus-related pol polyprotein from transposon TNT 1-94</fullName>
    </submittedName>
</protein>
<dbReference type="InterPro" id="IPR013103">
    <property type="entry name" value="RVT_2"/>
</dbReference>
<reference evidence="3" key="1">
    <citation type="journal article" date="2022" name="Int. J. Mol. Sci.">
        <title>Draft Genome of Tanacetum Coccineum: Genomic Comparison of Closely Related Tanacetum-Family Plants.</title>
        <authorList>
            <person name="Yamashiro T."/>
            <person name="Shiraishi A."/>
            <person name="Nakayama K."/>
            <person name="Satake H."/>
        </authorList>
    </citation>
    <scope>NUCLEOTIDE SEQUENCE</scope>
</reference>
<evidence type="ECO:0000259" key="2">
    <source>
        <dbReference type="Pfam" id="PF07727"/>
    </source>
</evidence>
<dbReference type="PANTHER" id="PTHR11439">
    <property type="entry name" value="GAG-POL-RELATED RETROTRANSPOSON"/>
    <property type="match status" value="1"/>
</dbReference>
<name>A0ABQ5BFL2_9ASTR</name>
<dbReference type="Pfam" id="PF07727">
    <property type="entry name" value="RVT_2"/>
    <property type="match status" value="1"/>
</dbReference>
<sequence>MLIPFTQDTKSNASLFETHLLTEKFADLKYVQSLEKEVDELQYDKTELSKEYDLLLQECVTKDIMCAILHSFDNIDEQTELQCLYLEKIQECECLEMELSKRNENVRNKSFNELSKKFAELEKHCISLELSLQHKNESTVWFGNDQFALILGYGDLVQGNVTIKRVYYVEGLNHNIFSVGQFCNADLEDILQRQRDIESTTRGPGNQSVSKSFYLFDNLQQHDTKPTLNVQPTLEPIIPTRNVNAEENGNHQAENASFEAYRFINPFTSSGPEAVESSSPKGYRQEKGIDFEESFAPFARLDAVQIFVAYTTHKSFPIYQIDIKMAFLNGPLKEEVYVSQLDGFIYPYHPVKVYHPRKSLYGLKQAPRAWYDKLSIFLISKGFTKEAEYVALSASCAQVLWMRTQLKEYGFDYNIIPLYCDSQSAIVISCNLVQHSHTKHINVRYH</sequence>
<accession>A0ABQ5BFL2</accession>
<proteinExistence type="predicted"/>
<dbReference type="CDD" id="cd09272">
    <property type="entry name" value="RNase_HI_RT_Ty1"/>
    <property type="match status" value="1"/>
</dbReference>
<keyword evidence="1" id="KW-0175">Coiled coil</keyword>
<reference evidence="3" key="2">
    <citation type="submission" date="2022-01" db="EMBL/GenBank/DDBJ databases">
        <authorList>
            <person name="Yamashiro T."/>
            <person name="Shiraishi A."/>
            <person name="Satake H."/>
            <person name="Nakayama K."/>
        </authorList>
    </citation>
    <scope>NUCLEOTIDE SEQUENCE</scope>
</reference>
<dbReference type="Proteomes" id="UP001151760">
    <property type="component" value="Unassembled WGS sequence"/>
</dbReference>
<feature type="coiled-coil region" evidence="1">
    <location>
        <begin position="31"/>
        <end position="58"/>
    </location>
</feature>
<dbReference type="InterPro" id="IPR043502">
    <property type="entry name" value="DNA/RNA_pol_sf"/>
</dbReference>
<evidence type="ECO:0000256" key="1">
    <source>
        <dbReference type="SAM" id="Coils"/>
    </source>
</evidence>
<evidence type="ECO:0000313" key="4">
    <source>
        <dbReference type="Proteomes" id="UP001151760"/>
    </source>
</evidence>
<keyword evidence="4" id="KW-1185">Reference proteome</keyword>